<name>A0A7S8EA06_9CHLR</name>
<evidence type="ECO:0000256" key="5">
    <source>
        <dbReference type="ARBA" id="ARBA00023316"/>
    </source>
</evidence>
<dbReference type="KEGG" id="pmet:G4Y79_01725"/>
<dbReference type="GO" id="GO:0071555">
    <property type="term" value="P:cell wall organization"/>
    <property type="evidence" value="ECO:0007669"/>
    <property type="project" value="UniProtKB-UniRule"/>
</dbReference>
<evidence type="ECO:0000256" key="2">
    <source>
        <dbReference type="ARBA" id="ARBA00022679"/>
    </source>
</evidence>
<keyword evidence="2" id="KW-0808">Transferase</keyword>
<dbReference type="PANTHER" id="PTHR30582">
    <property type="entry name" value="L,D-TRANSPEPTIDASE"/>
    <property type="match status" value="1"/>
</dbReference>
<keyword evidence="3 6" id="KW-0133">Cell shape</keyword>
<feature type="active site" description="Nucleophile" evidence="6">
    <location>
        <position position="492"/>
    </location>
</feature>
<feature type="transmembrane region" description="Helical" evidence="7">
    <location>
        <begin position="35"/>
        <end position="56"/>
    </location>
</feature>
<evidence type="ECO:0000259" key="8">
    <source>
        <dbReference type="PROSITE" id="PS51782"/>
    </source>
</evidence>
<dbReference type="GO" id="GO:0016740">
    <property type="term" value="F:transferase activity"/>
    <property type="evidence" value="ECO:0007669"/>
    <property type="project" value="UniProtKB-KW"/>
</dbReference>
<keyword evidence="7" id="KW-0472">Membrane</keyword>
<comment type="pathway">
    <text evidence="1 6">Cell wall biogenesis; peptidoglycan biosynthesis.</text>
</comment>
<dbReference type="Pfam" id="PF12229">
    <property type="entry name" value="PG_binding_4"/>
    <property type="match status" value="1"/>
</dbReference>
<dbReference type="SMART" id="SM00257">
    <property type="entry name" value="LysM"/>
    <property type="match status" value="1"/>
</dbReference>
<protein>
    <submittedName>
        <fullName evidence="10">Peptidoglycan binding domain-containing protein</fullName>
    </submittedName>
</protein>
<keyword evidence="11" id="KW-1185">Reference proteome</keyword>
<dbReference type="Gene3D" id="2.40.440.10">
    <property type="entry name" value="L,D-transpeptidase catalytic domain-like"/>
    <property type="match status" value="1"/>
</dbReference>
<evidence type="ECO:0000256" key="6">
    <source>
        <dbReference type="PROSITE-ProRule" id="PRU01373"/>
    </source>
</evidence>
<dbReference type="Proteomes" id="UP000594468">
    <property type="component" value="Chromosome"/>
</dbReference>
<feature type="domain" description="L,D-TPase catalytic" evidence="9">
    <location>
        <begin position="384"/>
        <end position="516"/>
    </location>
</feature>
<dbReference type="InterPro" id="IPR022029">
    <property type="entry name" value="YoaR-like_PG-bd"/>
</dbReference>
<dbReference type="InterPro" id="IPR050979">
    <property type="entry name" value="LD-transpeptidase"/>
</dbReference>
<organism evidence="10 11">
    <name type="scientific">Phototrophicus methaneseepsis</name>
    <dbReference type="NCBI Taxonomy" id="2710758"/>
    <lineage>
        <taxon>Bacteria</taxon>
        <taxon>Bacillati</taxon>
        <taxon>Chloroflexota</taxon>
        <taxon>Candidatus Thermofontia</taxon>
        <taxon>Phototrophicales</taxon>
        <taxon>Phototrophicaceae</taxon>
        <taxon>Phototrophicus</taxon>
    </lineage>
</organism>
<evidence type="ECO:0000313" key="11">
    <source>
        <dbReference type="Proteomes" id="UP000594468"/>
    </source>
</evidence>
<dbReference type="Gene3D" id="3.10.350.10">
    <property type="entry name" value="LysM domain"/>
    <property type="match status" value="1"/>
</dbReference>
<dbReference type="GO" id="GO:0005576">
    <property type="term" value="C:extracellular region"/>
    <property type="evidence" value="ECO:0007669"/>
    <property type="project" value="TreeGrafter"/>
</dbReference>
<dbReference type="AlphaFoldDB" id="A0A7S8EA06"/>
<dbReference type="InterPro" id="IPR036779">
    <property type="entry name" value="LysM_dom_sf"/>
</dbReference>
<dbReference type="InterPro" id="IPR005490">
    <property type="entry name" value="LD_TPept_cat_dom"/>
</dbReference>
<sequence length="533" mass="58367">MAVHKTSVEAGQPASVEWVDILVPILNVIRKYPNALKIAGVPIAVIALLFLFSMFFGGRVPPNVFVLNMSVGGLPFDDAVAKLEANWTQGTQIPLRADNREWIATPVSLGLLLNAQATIEATEGIGLAGIPFAYRVEPVISIDEVRMRQFLQELSQDIYIAPVNAQYRWHDSVVSGVYGQDGMQLDVEATLHQISQSPLDVLEGEITLVTTVLSSLTNDPDDYLDAATQFVTAPFELTVYDPFADRYLSFTASPETLSTWLEAGESSLVARNDPVFNYIDTLNNSVQSGLPADGYLNVEEVINAINLSLSTESTSAQVLVRFNSTTYEVVAGDTGYRISRKTGIPFFLIDEANPERDLGVLSPGDIINLPSRDVTLPLPVVANKRIIVNLETQSLFAYENGQEVFNWQISSGISEAPTSPGIYQILSHEPIAYGSSYSLCDDTGCGQWELNWFMGIYEVVPGLVNGFHGAVLLPNGTYLGGNNVGVPYTLGCVMSRDDQARQLYEWADHGTIVEIISRDYPPQSELARRAFNL</sequence>
<feature type="domain" description="LysM" evidence="8">
    <location>
        <begin position="325"/>
        <end position="369"/>
    </location>
</feature>
<dbReference type="UniPathway" id="UPA00219"/>
<dbReference type="RefSeq" id="WP_195171190.1">
    <property type="nucleotide sequence ID" value="NZ_CP062983.1"/>
</dbReference>
<dbReference type="SUPFAM" id="SSF141523">
    <property type="entry name" value="L,D-transpeptidase catalytic domain-like"/>
    <property type="match status" value="1"/>
</dbReference>
<dbReference type="PANTHER" id="PTHR30582:SF2">
    <property type="entry name" value="L,D-TRANSPEPTIDASE YCIB-RELATED"/>
    <property type="match status" value="1"/>
</dbReference>
<dbReference type="PROSITE" id="PS52029">
    <property type="entry name" value="LD_TPASE"/>
    <property type="match status" value="1"/>
</dbReference>
<dbReference type="GO" id="GO:0018104">
    <property type="term" value="P:peptidoglycan-protein cross-linking"/>
    <property type="evidence" value="ECO:0007669"/>
    <property type="project" value="TreeGrafter"/>
</dbReference>
<accession>A0A7S8EA06</accession>
<dbReference type="PROSITE" id="PS51782">
    <property type="entry name" value="LYSM"/>
    <property type="match status" value="1"/>
</dbReference>
<dbReference type="Pfam" id="PF03734">
    <property type="entry name" value="YkuD"/>
    <property type="match status" value="1"/>
</dbReference>
<dbReference type="InterPro" id="IPR038063">
    <property type="entry name" value="Transpep_catalytic_dom"/>
</dbReference>
<dbReference type="CDD" id="cd00118">
    <property type="entry name" value="LysM"/>
    <property type="match status" value="1"/>
</dbReference>
<keyword evidence="7" id="KW-1133">Transmembrane helix</keyword>
<dbReference type="SUPFAM" id="SSF54106">
    <property type="entry name" value="LysM domain"/>
    <property type="match status" value="1"/>
</dbReference>
<evidence type="ECO:0000259" key="9">
    <source>
        <dbReference type="PROSITE" id="PS52029"/>
    </source>
</evidence>
<dbReference type="GO" id="GO:0008360">
    <property type="term" value="P:regulation of cell shape"/>
    <property type="evidence" value="ECO:0007669"/>
    <property type="project" value="UniProtKB-UniRule"/>
</dbReference>
<dbReference type="CDD" id="cd16913">
    <property type="entry name" value="YkuD_like"/>
    <property type="match status" value="1"/>
</dbReference>
<keyword evidence="7" id="KW-0812">Transmembrane</keyword>
<dbReference type="GO" id="GO:0071972">
    <property type="term" value="F:peptidoglycan L,D-transpeptidase activity"/>
    <property type="evidence" value="ECO:0007669"/>
    <property type="project" value="TreeGrafter"/>
</dbReference>
<dbReference type="InterPro" id="IPR018392">
    <property type="entry name" value="LysM"/>
</dbReference>
<keyword evidence="5 6" id="KW-0961">Cell wall biogenesis/degradation</keyword>
<keyword evidence="4 6" id="KW-0573">Peptidoglycan synthesis</keyword>
<reference evidence="10 11" key="1">
    <citation type="submission" date="2020-02" db="EMBL/GenBank/DDBJ databases">
        <authorList>
            <person name="Zheng R.K."/>
            <person name="Sun C.M."/>
        </authorList>
    </citation>
    <scope>NUCLEOTIDE SEQUENCE [LARGE SCALE GENOMIC DNA]</scope>
    <source>
        <strain evidence="11">rifampicinis</strain>
    </source>
</reference>
<evidence type="ECO:0000256" key="4">
    <source>
        <dbReference type="ARBA" id="ARBA00022984"/>
    </source>
</evidence>
<gene>
    <name evidence="10" type="ORF">G4Y79_01725</name>
</gene>
<evidence type="ECO:0000256" key="1">
    <source>
        <dbReference type="ARBA" id="ARBA00004752"/>
    </source>
</evidence>
<dbReference type="EMBL" id="CP062983">
    <property type="protein sequence ID" value="QPC83121.1"/>
    <property type="molecule type" value="Genomic_DNA"/>
</dbReference>
<evidence type="ECO:0000256" key="3">
    <source>
        <dbReference type="ARBA" id="ARBA00022960"/>
    </source>
</evidence>
<feature type="active site" description="Proton donor/acceptor" evidence="6">
    <location>
        <position position="468"/>
    </location>
</feature>
<evidence type="ECO:0000313" key="10">
    <source>
        <dbReference type="EMBL" id="QPC83121.1"/>
    </source>
</evidence>
<evidence type="ECO:0000256" key="7">
    <source>
        <dbReference type="SAM" id="Phobius"/>
    </source>
</evidence>
<proteinExistence type="predicted"/>